<evidence type="ECO:0000256" key="3">
    <source>
        <dbReference type="ARBA" id="ARBA00022699"/>
    </source>
</evidence>
<proteinExistence type="predicted"/>
<dbReference type="EMBL" id="HAHI01000781">
    <property type="protein sequence ID" value="SNX37791.1"/>
    <property type="molecule type" value="Transcribed_RNA"/>
</dbReference>
<organism evidence="6">
    <name type="scientific">Heteropoda jugulans</name>
    <dbReference type="NCBI Taxonomy" id="1358901"/>
    <lineage>
        <taxon>Eukaryota</taxon>
        <taxon>Metazoa</taxon>
        <taxon>Ecdysozoa</taxon>
        <taxon>Arthropoda</taxon>
        <taxon>Chelicerata</taxon>
        <taxon>Arachnida</taxon>
        <taxon>Araneae</taxon>
        <taxon>Araneomorphae</taxon>
        <taxon>Entelegynae</taxon>
        <taxon>Dionycha</taxon>
        <taxon>Sparassidae</taxon>
        <taxon>Heteropoda</taxon>
    </lineage>
</organism>
<evidence type="ECO:0000313" key="6">
    <source>
        <dbReference type="EMBL" id="SNX35975.1"/>
    </source>
</evidence>
<dbReference type="Pfam" id="PF07740">
    <property type="entry name" value="Toxin_12"/>
    <property type="match status" value="1"/>
</dbReference>
<keyword evidence="3" id="KW-0528">Neurotoxin</keyword>
<keyword evidence="2" id="KW-0964">Secreted</keyword>
<evidence type="ECO:0000256" key="5">
    <source>
        <dbReference type="SAM" id="SignalP"/>
    </source>
</evidence>
<protein>
    <submittedName>
        <fullName evidence="6">Kappa-Sparatoxin-Hju1b_2</fullName>
    </submittedName>
</protein>
<evidence type="ECO:0000256" key="2">
    <source>
        <dbReference type="ARBA" id="ARBA00022525"/>
    </source>
</evidence>
<dbReference type="GO" id="GO:0005576">
    <property type="term" value="C:extracellular region"/>
    <property type="evidence" value="ECO:0007669"/>
    <property type="project" value="UniProtKB-SubCell"/>
</dbReference>
<feature type="chain" id="PRO_5033444431" evidence="5">
    <location>
        <begin position="21"/>
        <end position="67"/>
    </location>
</feature>
<dbReference type="EMBL" id="HAHI01000814">
    <property type="protein sequence ID" value="SNX37853.1"/>
    <property type="molecule type" value="Transcribed_RNA"/>
</dbReference>
<dbReference type="EMBL" id="HAHI01000365">
    <property type="protein sequence ID" value="SNX35975.1"/>
    <property type="molecule type" value="Transcribed_RNA"/>
</dbReference>
<dbReference type="EMBL" id="HAHI01000028">
    <property type="protein sequence ID" value="SNX32934.1"/>
    <property type="molecule type" value="Transcribed_RNA"/>
</dbReference>
<name>A0A4Q8K8K9_9ARAC</name>
<keyword evidence="5" id="KW-0732">Signal</keyword>
<dbReference type="EMBL" id="HAHI01000880">
    <property type="protein sequence ID" value="SNX37980.1"/>
    <property type="molecule type" value="Transcribed_RNA"/>
</dbReference>
<dbReference type="EMBL" id="HAHI01000402">
    <property type="protein sequence ID" value="SNX36216.1"/>
    <property type="molecule type" value="Transcribed_RNA"/>
</dbReference>
<reference evidence="6" key="2">
    <citation type="submission" date="2019-05" db="EMBL/GenBank/DDBJ databases">
        <title>Unravelling the molecular evolution of spider venoms.</title>
        <authorList>
            <person name="Pineda S."/>
        </authorList>
    </citation>
    <scope>NUCLEOTIDE SEQUENCE</scope>
</reference>
<keyword evidence="3" id="KW-0800">Toxin</keyword>
<sequence>MKTIIALMLLIVAFSAVAMAFENAAMDLVVARDGCGKLFSGCNSNADCCEGYGCDLWCKWRISSWGK</sequence>
<dbReference type="AlphaFoldDB" id="A0A4Q8K8K9"/>
<dbReference type="GO" id="GO:0008200">
    <property type="term" value="F:ion channel inhibitor activity"/>
    <property type="evidence" value="ECO:0007669"/>
    <property type="project" value="InterPro"/>
</dbReference>
<dbReference type="SUPFAM" id="SSF57059">
    <property type="entry name" value="omega toxin-like"/>
    <property type="match status" value="1"/>
</dbReference>
<evidence type="ECO:0000256" key="1">
    <source>
        <dbReference type="ARBA" id="ARBA00004613"/>
    </source>
</evidence>
<dbReference type="InterPro" id="IPR011696">
    <property type="entry name" value="Huwentoxin-1"/>
</dbReference>
<reference evidence="6" key="1">
    <citation type="submission" date="2017-05" db="EMBL/GenBank/DDBJ databases">
        <authorList>
            <person name="QRISCLOUD D."/>
        </authorList>
    </citation>
    <scope>NUCLEOTIDE SEQUENCE</scope>
</reference>
<dbReference type="EMBL" id="HAHI01000201">
    <property type="protein sequence ID" value="SNX34689.1"/>
    <property type="molecule type" value="Transcribed_RNA"/>
</dbReference>
<accession>A0A4Q8K8K9</accession>
<evidence type="ECO:0000256" key="4">
    <source>
        <dbReference type="ARBA" id="ARBA00023157"/>
    </source>
</evidence>
<dbReference type="EMBL" id="HAHI01000763">
    <property type="protein sequence ID" value="SNX37750.1"/>
    <property type="molecule type" value="Transcribed_RNA"/>
</dbReference>
<comment type="subcellular location">
    <subcellularLocation>
        <location evidence="1">Secreted</location>
    </subcellularLocation>
</comment>
<feature type="signal peptide" evidence="5">
    <location>
        <begin position="1"/>
        <end position="20"/>
    </location>
</feature>
<keyword evidence="4" id="KW-1015">Disulfide bond</keyword>